<dbReference type="Pfam" id="PF07980">
    <property type="entry name" value="SusD_RagB"/>
    <property type="match status" value="1"/>
</dbReference>
<dbReference type="Pfam" id="PF14322">
    <property type="entry name" value="SusD-like_3"/>
    <property type="match status" value="1"/>
</dbReference>
<sequence length="535" mass="60083">MKSLKNIILGLSCVSAVVLTGCIDETLPTHQATDEQLSSSSKATEALLWAMPAFANNYKTVDGGDYDWGYGSLMHIRDVMTDEMVIIESGYDHYSAWEHNQYIGPNYLSTQFIWNYFWKFVQTTNNMIGAINPASASETQLGYLGAAYGYRAFIYLDMARMFEFLENDGTSPTNSSGNNVLNLTVPIVTEEVTEEAARNNPRVNRQEMYEFILSDLNKAEEYIPNFHRSTKTLPDLAVVYGLKARLYMWMEDYANAQVYARKAIEESGATPTTQDQWLSTTSGFNDISISSWMFGSSMQKEDDVVKSGIINWTSWMSNETTYGYAAAGPMPLADINFYNKISDTDFRKLSWKAPAGSVLEGKNTYIDAATGAALPEYASLKFRPGSGNMSDFNVGSACSYPMMRVEEMYFIEAEAAAQQNPAQGVNLLNDFMSNYRDPQYKCTKSSKEDVVKEIVFQKRVELWGEGQSFFDIKRLNLPVTRGYAGTLHHTIGRFNTTTRPAWMNFCIVRSEGNNNTALVGFENPDPSDVYSSWAE</sequence>
<evidence type="ECO:0000256" key="5">
    <source>
        <dbReference type="ARBA" id="ARBA00023237"/>
    </source>
</evidence>
<proteinExistence type="inferred from homology"/>
<dbReference type="RefSeq" id="WP_122202563.1">
    <property type="nucleotide sequence ID" value="NZ_QRKC01000004.1"/>
</dbReference>
<dbReference type="EMBL" id="QRKC01000004">
    <property type="protein sequence ID" value="RHH77161.1"/>
    <property type="molecule type" value="Genomic_DNA"/>
</dbReference>
<dbReference type="Gene3D" id="1.25.40.390">
    <property type="match status" value="1"/>
</dbReference>
<keyword evidence="3" id="KW-0732">Signal</keyword>
<gene>
    <name evidence="9" type="ORF">DW191_10440</name>
    <name evidence="8" type="ORF">DW986_01865</name>
</gene>
<dbReference type="EMBL" id="QSEF01000002">
    <property type="protein sequence ID" value="RGZ51196.1"/>
    <property type="molecule type" value="Genomic_DNA"/>
</dbReference>
<dbReference type="PROSITE" id="PS51257">
    <property type="entry name" value="PROKAR_LIPOPROTEIN"/>
    <property type="match status" value="1"/>
</dbReference>
<feature type="domain" description="RagB/SusD" evidence="6">
    <location>
        <begin position="280"/>
        <end position="478"/>
    </location>
</feature>
<name>A0A3R6E4M0_9BACT</name>
<accession>A0A3R6E4M0</accession>
<dbReference type="InterPro" id="IPR011990">
    <property type="entry name" value="TPR-like_helical_dom_sf"/>
</dbReference>
<evidence type="ECO:0000259" key="7">
    <source>
        <dbReference type="Pfam" id="PF14322"/>
    </source>
</evidence>
<keyword evidence="4" id="KW-0472">Membrane</keyword>
<evidence type="ECO:0000313" key="11">
    <source>
        <dbReference type="Proteomes" id="UP000285173"/>
    </source>
</evidence>
<evidence type="ECO:0000313" key="9">
    <source>
        <dbReference type="EMBL" id="RHH77161.1"/>
    </source>
</evidence>
<evidence type="ECO:0000313" key="8">
    <source>
        <dbReference type="EMBL" id="RGZ51196.1"/>
    </source>
</evidence>
<evidence type="ECO:0000256" key="3">
    <source>
        <dbReference type="ARBA" id="ARBA00022729"/>
    </source>
</evidence>
<feature type="domain" description="SusD-like N-terminal" evidence="7">
    <location>
        <begin position="77"/>
        <end position="248"/>
    </location>
</feature>
<keyword evidence="5" id="KW-0998">Cell outer membrane</keyword>
<protein>
    <submittedName>
        <fullName evidence="8">RagB/SusD family nutrient uptake outer membrane protein</fullName>
    </submittedName>
</protein>
<dbReference type="AlphaFoldDB" id="A0A3R6E4M0"/>
<evidence type="ECO:0000256" key="4">
    <source>
        <dbReference type="ARBA" id="ARBA00023136"/>
    </source>
</evidence>
<dbReference type="InterPro" id="IPR033985">
    <property type="entry name" value="SusD-like_N"/>
</dbReference>
<evidence type="ECO:0000259" key="6">
    <source>
        <dbReference type="Pfam" id="PF07980"/>
    </source>
</evidence>
<comment type="subcellular location">
    <subcellularLocation>
        <location evidence="1">Cell outer membrane</location>
    </subcellularLocation>
</comment>
<comment type="caution">
    <text evidence="8">The sequence shown here is derived from an EMBL/GenBank/DDBJ whole genome shotgun (WGS) entry which is preliminary data.</text>
</comment>
<dbReference type="GO" id="GO:0009279">
    <property type="term" value="C:cell outer membrane"/>
    <property type="evidence" value="ECO:0007669"/>
    <property type="project" value="UniProtKB-SubCell"/>
</dbReference>
<evidence type="ECO:0000256" key="1">
    <source>
        <dbReference type="ARBA" id="ARBA00004442"/>
    </source>
</evidence>
<reference evidence="10 11" key="1">
    <citation type="submission" date="2018-08" db="EMBL/GenBank/DDBJ databases">
        <title>A genome reference for cultivated species of the human gut microbiota.</title>
        <authorList>
            <person name="Zou Y."/>
            <person name="Xue W."/>
            <person name="Luo G."/>
        </authorList>
    </citation>
    <scope>NUCLEOTIDE SEQUENCE [LARGE SCALE GENOMIC DNA]</scope>
    <source>
        <strain evidence="9 10">AM16-50</strain>
        <strain evidence="8 11">AM50-15</strain>
    </source>
</reference>
<organism evidence="8 11">
    <name type="scientific">Parabacteroides merdae</name>
    <dbReference type="NCBI Taxonomy" id="46503"/>
    <lineage>
        <taxon>Bacteria</taxon>
        <taxon>Pseudomonadati</taxon>
        <taxon>Bacteroidota</taxon>
        <taxon>Bacteroidia</taxon>
        <taxon>Bacteroidales</taxon>
        <taxon>Tannerellaceae</taxon>
        <taxon>Parabacteroides</taxon>
    </lineage>
</organism>
<dbReference type="SUPFAM" id="SSF48452">
    <property type="entry name" value="TPR-like"/>
    <property type="match status" value="1"/>
</dbReference>
<dbReference type="Proteomes" id="UP000283732">
    <property type="component" value="Unassembled WGS sequence"/>
</dbReference>
<dbReference type="InterPro" id="IPR012944">
    <property type="entry name" value="SusD_RagB_dom"/>
</dbReference>
<evidence type="ECO:0000313" key="10">
    <source>
        <dbReference type="Proteomes" id="UP000283732"/>
    </source>
</evidence>
<evidence type="ECO:0000256" key="2">
    <source>
        <dbReference type="ARBA" id="ARBA00006275"/>
    </source>
</evidence>
<comment type="similarity">
    <text evidence="2">Belongs to the SusD family.</text>
</comment>
<dbReference type="Proteomes" id="UP000285173">
    <property type="component" value="Unassembled WGS sequence"/>
</dbReference>